<gene>
    <name evidence="3" type="ORF">P0082_10145</name>
</gene>
<keyword evidence="1" id="KW-1133">Transmembrane helix</keyword>
<proteinExistence type="predicted"/>
<evidence type="ECO:0000313" key="4">
    <source>
        <dbReference type="Proteomes" id="UP001228690"/>
    </source>
</evidence>
<evidence type="ECO:0000256" key="1">
    <source>
        <dbReference type="SAM" id="Phobius"/>
    </source>
</evidence>
<dbReference type="PANTHER" id="PTHR33392">
    <property type="entry name" value="POLYISOPRENYL-TEICHOIC ACID--PEPTIDOGLYCAN TEICHOIC ACID TRANSFERASE TAGU"/>
    <property type="match status" value="1"/>
</dbReference>
<organism evidence="3 4">
    <name type="scientific">Candidatus Haliotispira prima</name>
    <dbReference type="NCBI Taxonomy" id="3034016"/>
    <lineage>
        <taxon>Bacteria</taxon>
        <taxon>Pseudomonadati</taxon>
        <taxon>Spirochaetota</taxon>
        <taxon>Spirochaetia</taxon>
        <taxon>Spirochaetales</taxon>
        <taxon>Spirochaetaceae</taxon>
        <taxon>Candidatus Haliotispira</taxon>
    </lineage>
</organism>
<feature type="domain" description="LytR/CpsA/Psr regulator C-terminal" evidence="2">
    <location>
        <begin position="360"/>
        <end position="450"/>
    </location>
</feature>
<evidence type="ECO:0000313" key="3">
    <source>
        <dbReference type="EMBL" id="WGK68834.1"/>
    </source>
</evidence>
<reference evidence="3 4" key="1">
    <citation type="submission" date="2023-04" db="EMBL/GenBank/DDBJ databases">
        <title>Spirochaete genome identified in red abalone sample constitutes a novel genus.</title>
        <authorList>
            <person name="Sharma S.P."/>
            <person name="Purcell C.M."/>
            <person name="Hyde J.R."/>
            <person name="Severin A.J."/>
        </authorList>
    </citation>
    <scope>NUCLEOTIDE SEQUENCE [LARGE SCALE GENOMIC DNA]</scope>
    <source>
        <strain evidence="3 4">SP-2023</strain>
    </source>
</reference>
<evidence type="ECO:0000259" key="2">
    <source>
        <dbReference type="Pfam" id="PF13399"/>
    </source>
</evidence>
<keyword evidence="1" id="KW-0812">Transmembrane</keyword>
<accession>A0ABY8MFQ8</accession>
<dbReference type="Gene3D" id="3.30.70.2390">
    <property type="match status" value="1"/>
</dbReference>
<dbReference type="Pfam" id="PF13399">
    <property type="entry name" value="LytR_C"/>
    <property type="match status" value="1"/>
</dbReference>
<dbReference type="InterPro" id="IPR050922">
    <property type="entry name" value="LytR/CpsA/Psr_CW_biosynth"/>
</dbReference>
<dbReference type="InterPro" id="IPR027381">
    <property type="entry name" value="LytR/CpsA/Psr_C"/>
</dbReference>
<keyword evidence="4" id="KW-1185">Reference proteome</keyword>
<feature type="transmembrane region" description="Helical" evidence="1">
    <location>
        <begin position="20"/>
        <end position="39"/>
    </location>
</feature>
<dbReference type="Proteomes" id="UP001228690">
    <property type="component" value="Chromosome"/>
</dbReference>
<keyword evidence="1" id="KW-0472">Membrane</keyword>
<name>A0ABY8MFQ8_9SPIO</name>
<dbReference type="Gene3D" id="3.40.630.190">
    <property type="entry name" value="LCP protein"/>
    <property type="match status" value="1"/>
</dbReference>
<dbReference type="EMBL" id="CP123443">
    <property type="protein sequence ID" value="WGK68834.1"/>
    <property type="molecule type" value="Genomic_DNA"/>
</dbReference>
<dbReference type="PANTHER" id="PTHR33392:SF6">
    <property type="entry name" value="POLYISOPRENYL-TEICHOIC ACID--PEPTIDOGLYCAN TEICHOIC ACID TRANSFERASE TAGU"/>
    <property type="match status" value="1"/>
</dbReference>
<sequence length="457" mass="52004">MSNNIIYDPNQNKKVFSRIYGVLFFVLIIALITVIFTLIRTDVVTNSVLKKENVPFLLIISDENGPLLTEAVLFNAKTKRLALIDVPYEAGDLLSDLKRSDRYSVFYQQGDGEAYKRSIENLLRFKFLFTLDINIEDLVKLVDLLEGISLYFFAPIDRINPSTQKRYIYHAGEQLLDGDRSRDFLYAGTKTIAYPEYLELKRKERERASGLQAGLPGLIGSPGQAETDELAERIEEDNSFEKSNILRQKNLRFVRELLLRIVSTLQEYSSESEEYINLIYNYFRTDLNRRSLSKLLLYLGEIDVPSAEVIFQDYLGKVRMVQGKKINFPIYNGEVIRSQVVRISTQLQTRGEIVTEEYPVRIEVLNGTNIAGLASRTAAIYSRAGFDIIRVDNADRSDYEKTVVVNLHSNSLNDVRRVADLIGAANVVLTPLPGGEQAEAEVRVVLGRDFDGNRVEK</sequence>
<dbReference type="RefSeq" id="WP_326927020.1">
    <property type="nucleotide sequence ID" value="NZ_CP123443.1"/>
</dbReference>
<protein>
    <submittedName>
        <fullName evidence="3">LCP family protein</fullName>
    </submittedName>
</protein>